<dbReference type="InterPro" id="IPR023468">
    <property type="entry name" value="Riboflavin_kinase"/>
</dbReference>
<dbReference type="GO" id="GO:0006747">
    <property type="term" value="P:FAD biosynthetic process"/>
    <property type="evidence" value="ECO:0007669"/>
    <property type="project" value="UniProtKB-UniRule"/>
</dbReference>
<evidence type="ECO:0000256" key="12">
    <source>
        <dbReference type="ARBA" id="ARBA00047880"/>
    </source>
</evidence>
<comment type="pathway">
    <text evidence="1 14">Cofactor biosynthesis; FAD biosynthesis; FAD from FMN: step 1/1.</text>
</comment>
<dbReference type="Pfam" id="PF01687">
    <property type="entry name" value="Flavokinase"/>
    <property type="match status" value="1"/>
</dbReference>
<dbReference type="GO" id="GO:0003919">
    <property type="term" value="F:FMN adenylyltransferase activity"/>
    <property type="evidence" value="ECO:0007669"/>
    <property type="project" value="UniProtKB-UniRule"/>
</dbReference>
<dbReference type="InterPro" id="IPR015865">
    <property type="entry name" value="Riboflavin_kinase_bac/euk"/>
</dbReference>
<dbReference type="InterPro" id="IPR015864">
    <property type="entry name" value="FAD_synthase"/>
</dbReference>
<comment type="pathway">
    <text evidence="2 14">Cofactor biosynthesis; FMN biosynthesis; FMN from riboflavin (ATP route): step 1/1.</text>
</comment>
<comment type="similarity">
    <text evidence="14">Belongs to the ribF family.</text>
</comment>
<evidence type="ECO:0000256" key="9">
    <source>
        <dbReference type="ARBA" id="ARBA00022827"/>
    </source>
</evidence>
<accession>A0A1D2KQZ9</accession>
<dbReference type="FunFam" id="3.40.50.620:FF:000021">
    <property type="entry name" value="Riboflavin biosynthesis protein"/>
    <property type="match status" value="1"/>
</dbReference>
<dbReference type="EC" id="2.7.7.2" evidence="14"/>
<keyword evidence="8 14" id="KW-0418">Kinase</keyword>
<dbReference type="Pfam" id="PF06574">
    <property type="entry name" value="FAD_syn"/>
    <property type="match status" value="1"/>
</dbReference>
<keyword evidence="9 14" id="KW-0274">FAD</keyword>
<evidence type="ECO:0000256" key="4">
    <source>
        <dbReference type="ARBA" id="ARBA00022643"/>
    </source>
</evidence>
<evidence type="ECO:0000256" key="5">
    <source>
        <dbReference type="ARBA" id="ARBA00022679"/>
    </source>
</evidence>
<evidence type="ECO:0000256" key="14">
    <source>
        <dbReference type="PIRNR" id="PIRNR004491"/>
    </source>
</evidence>
<keyword evidence="5 14" id="KW-0808">Transferase</keyword>
<dbReference type="GO" id="GO:0008531">
    <property type="term" value="F:riboflavin kinase activity"/>
    <property type="evidence" value="ECO:0007669"/>
    <property type="project" value="UniProtKB-UniRule"/>
</dbReference>
<keyword evidence="4 14" id="KW-0288">FMN</keyword>
<keyword evidence="3 14" id="KW-0285">Flavoprotein</keyword>
<dbReference type="Gene3D" id="3.40.50.620">
    <property type="entry name" value="HUPs"/>
    <property type="match status" value="1"/>
</dbReference>
<evidence type="ECO:0000256" key="2">
    <source>
        <dbReference type="ARBA" id="ARBA00005201"/>
    </source>
</evidence>
<dbReference type="PANTHER" id="PTHR22749">
    <property type="entry name" value="RIBOFLAVIN KINASE/FMN ADENYLYLTRANSFERASE"/>
    <property type="match status" value="1"/>
</dbReference>
<dbReference type="SUPFAM" id="SSF52374">
    <property type="entry name" value="Nucleotidylyl transferase"/>
    <property type="match status" value="1"/>
</dbReference>
<keyword evidence="10 14" id="KW-0067">ATP-binding</keyword>
<dbReference type="SMART" id="SM00904">
    <property type="entry name" value="Flavokinase"/>
    <property type="match status" value="1"/>
</dbReference>
<dbReference type="RefSeq" id="WP_029090928.1">
    <property type="nucleotide sequence ID" value="NZ_CBCPIX010000002.1"/>
</dbReference>
<dbReference type="PIRSF" id="PIRSF004491">
    <property type="entry name" value="FAD_Synth"/>
    <property type="match status" value="1"/>
</dbReference>
<dbReference type="AlphaFoldDB" id="A0A1D2KQZ9"/>
<name>A0A1D2KQZ9_BROTH</name>
<dbReference type="GO" id="GO:0009231">
    <property type="term" value="P:riboflavin biosynthetic process"/>
    <property type="evidence" value="ECO:0007669"/>
    <property type="project" value="InterPro"/>
</dbReference>
<keyword evidence="6 14" id="KW-0548">Nucleotidyltransferase</keyword>
<dbReference type="GO" id="GO:0009398">
    <property type="term" value="P:FMN biosynthetic process"/>
    <property type="evidence" value="ECO:0007669"/>
    <property type="project" value="UniProtKB-UniRule"/>
</dbReference>
<reference evidence="16 17" key="1">
    <citation type="submission" date="2017-09" db="EMBL/GenBank/DDBJ databases">
        <title>Complete Genome Sequences of Two Strains of the Meat Spoilage Bacterium Brochothrix thermosphacta Isolated from Ground Chicken.</title>
        <authorList>
            <person name="Paoli G.C."/>
            <person name="Wijey C."/>
            <person name="Chen C.-Y."/>
            <person name="Nguyen L."/>
            <person name="Yan X."/>
            <person name="Irwin P.L."/>
        </authorList>
    </citation>
    <scope>NUCLEOTIDE SEQUENCE [LARGE SCALE GENOMIC DNA]</scope>
    <source>
        <strain evidence="16 17">BI</strain>
    </source>
</reference>
<sequence>MEIKRLHHPLAAEFKTTEPIVLALGFFDGVHRGHQAVIREAAAEAKKRGIKCAVMTFDPHPSMVLSKVKKTVKYLTPLAQKGDEMAKLGVDILYVTRFTSHFSSLLPEEFVQQYISELGAVHVVAGFDYSYGKFGAGKMEQLAEYGNGQFEVTTVGKLSDMNDKVSSTVIRRYLNEGDMEAVTKLLGRPYETKGTVIHGDKRGRTIGFPTANILTDHDLMLPPIGVYATRILVNGVCYESMTSVGYNITFKDEKILSTEVYILDFNDQIYGEEVIIEWHKYFRPELKFNGIEGLVEQLKLDEINTRDFFNGQSKDN</sequence>
<keyword evidence="7 14" id="KW-0547">Nucleotide-binding</keyword>
<dbReference type="InterPro" id="IPR014729">
    <property type="entry name" value="Rossmann-like_a/b/a_fold"/>
</dbReference>
<dbReference type="GeneID" id="66536110"/>
<evidence type="ECO:0000256" key="3">
    <source>
        <dbReference type="ARBA" id="ARBA00022630"/>
    </source>
</evidence>
<evidence type="ECO:0000256" key="7">
    <source>
        <dbReference type="ARBA" id="ARBA00022741"/>
    </source>
</evidence>
<dbReference type="EC" id="2.7.1.26" evidence="14"/>
<dbReference type="InterPro" id="IPR002606">
    <property type="entry name" value="Riboflavin_kinase_bac"/>
</dbReference>
<dbReference type="Proteomes" id="UP000243591">
    <property type="component" value="Chromosome"/>
</dbReference>
<dbReference type="NCBIfam" id="TIGR00083">
    <property type="entry name" value="ribF"/>
    <property type="match status" value="1"/>
</dbReference>
<feature type="domain" description="Riboflavin kinase" evidence="15">
    <location>
        <begin position="185"/>
        <end position="310"/>
    </location>
</feature>
<comment type="catalytic activity">
    <reaction evidence="12 14">
        <text>riboflavin + ATP = FMN + ADP + H(+)</text>
        <dbReference type="Rhea" id="RHEA:14357"/>
        <dbReference type="ChEBI" id="CHEBI:15378"/>
        <dbReference type="ChEBI" id="CHEBI:30616"/>
        <dbReference type="ChEBI" id="CHEBI:57986"/>
        <dbReference type="ChEBI" id="CHEBI:58210"/>
        <dbReference type="ChEBI" id="CHEBI:456216"/>
        <dbReference type="EC" id="2.7.1.26"/>
    </reaction>
</comment>
<evidence type="ECO:0000256" key="13">
    <source>
        <dbReference type="ARBA" id="ARBA00049494"/>
    </source>
</evidence>
<dbReference type="NCBIfam" id="NF004160">
    <property type="entry name" value="PRK05627.1-3"/>
    <property type="match status" value="1"/>
</dbReference>
<evidence type="ECO:0000259" key="15">
    <source>
        <dbReference type="SMART" id="SM00904"/>
    </source>
</evidence>
<dbReference type="KEGG" id="bths:CNY62_12475"/>
<evidence type="ECO:0000256" key="8">
    <source>
        <dbReference type="ARBA" id="ARBA00022777"/>
    </source>
</evidence>
<keyword evidence="11" id="KW-0511">Multifunctional enzyme</keyword>
<dbReference type="SUPFAM" id="SSF82114">
    <property type="entry name" value="Riboflavin kinase-like"/>
    <property type="match status" value="1"/>
</dbReference>
<comment type="catalytic activity">
    <reaction evidence="13 14">
        <text>FMN + ATP + H(+) = FAD + diphosphate</text>
        <dbReference type="Rhea" id="RHEA:17237"/>
        <dbReference type="ChEBI" id="CHEBI:15378"/>
        <dbReference type="ChEBI" id="CHEBI:30616"/>
        <dbReference type="ChEBI" id="CHEBI:33019"/>
        <dbReference type="ChEBI" id="CHEBI:57692"/>
        <dbReference type="ChEBI" id="CHEBI:58210"/>
        <dbReference type="EC" id="2.7.7.2"/>
    </reaction>
</comment>
<keyword evidence="17" id="KW-1185">Reference proteome</keyword>
<dbReference type="EMBL" id="CP023483">
    <property type="protein sequence ID" value="ATF27115.1"/>
    <property type="molecule type" value="Genomic_DNA"/>
</dbReference>
<dbReference type="UniPathway" id="UPA00277">
    <property type="reaction ID" value="UER00407"/>
</dbReference>
<dbReference type="STRING" id="2756.BFR44_03640"/>
<evidence type="ECO:0000313" key="17">
    <source>
        <dbReference type="Proteomes" id="UP000243591"/>
    </source>
</evidence>
<dbReference type="PANTHER" id="PTHR22749:SF6">
    <property type="entry name" value="RIBOFLAVIN KINASE"/>
    <property type="match status" value="1"/>
</dbReference>
<dbReference type="UniPathway" id="UPA00276">
    <property type="reaction ID" value="UER00406"/>
</dbReference>
<evidence type="ECO:0000256" key="10">
    <source>
        <dbReference type="ARBA" id="ARBA00022840"/>
    </source>
</evidence>
<dbReference type="CDD" id="cd02064">
    <property type="entry name" value="FAD_synthetase_N"/>
    <property type="match status" value="1"/>
</dbReference>
<dbReference type="OrthoDB" id="9803667at2"/>
<gene>
    <name evidence="16" type="ORF">CNY62_12475</name>
</gene>
<evidence type="ECO:0000256" key="11">
    <source>
        <dbReference type="ARBA" id="ARBA00023268"/>
    </source>
</evidence>
<proteinExistence type="inferred from homology"/>
<organism evidence="16 17">
    <name type="scientific">Brochothrix thermosphacta</name>
    <name type="common">Microbacterium thermosphactum</name>
    <dbReference type="NCBI Taxonomy" id="2756"/>
    <lineage>
        <taxon>Bacteria</taxon>
        <taxon>Bacillati</taxon>
        <taxon>Bacillota</taxon>
        <taxon>Bacilli</taxon>
        <taxon>Bacillales</taxon>
        <taxon>Listeriaceae</taxon>
        <taxon>Brochothrix</taxon>
    </lineage>
</organism>
<evidence type="ECO:0000256" key="6">
    <source>
        <dbReference type="ARBA" id="ARBA00022695"/>
    </source>
</evidence>
<evidence type="ECO:0000256" key="1">
    <source>
        <dbReference type="ARBA" id="ARBA00004726"/>
    </source>
</evidence>
<dbReference type="GO" id="GO:0005524">
    <property type="term" value="F:ATP binding"/>
    <property type="evidence" value="ECO:0007669"/>
    <property type="project" value="UniProtKB-UniRule"/>
</dbReference>
<evidence type="ECO:0000313" key="16">
    <source>
        <dbReference type="EMBL" id="ATF27115.1"/>
    </source>
</evidence>
<dbReference type="InterPro" id="IPR023465">
    <property type="entry name" value="Riboflavin_kinase_dom_sf"/>
</dbReference>
<protein>
    <recommendedName>
        <fullName evidence="14">Riboflavin biosynthesis protein</fullName>
    </recommendedName>
    <domain>
        <recommendedName>
            <fullName evidence="14">Riboflavin kinase</fullName>
            <ecNumber evidence="14">2.7.1.26</ecNumber>
        </recommendedName>
        <alternativeName>
            <fullName evidence="14">Flavokinase</fullName>
        </alternativeName>
    </domain>
    <domain>
        <recommendedName>
            <fullName evidence="14">FMN adenylyltransferase</fullName>
            <ecNumber evidence="14">2.7.7.2</ecNumber>
        </recommendedName>
        <alternativeName>
            <fullName evidence="14">FAD pyrophosphorylase</fullName>
        </alternativeName>
        <alternativeName>
            <fullName evidence="14">FAD synthase</fullName>
        </alternativeName>
    </domain>
</protein>
<dbReference type="Gene3D" id="2.40.30.30">
    <property type="entry name" value="Riboflavin kinase-like"/>
    <property type="match status" value="1"/>
</dbReference>